<dbReference type="EMBL" id="JAKIKP010000003">
    <property type="protein sequence ID" value="MCL1142278.1"/>
    <property type="molecule type" value="Genomic_DNA"/>
</dbReference>
<evidence type="ECO:0000313" key="2">
    <source>
        <dbReference type="Proteomes" id="UP001139333"/>
    </source>
</evidence>
<gene>
    <name evidence="1" type="ORF">L2672_06170</name>
</gene>
<accession>A0A9X2CGD3</accession>
<dbReference type="InterPro" id="IPR016035">
    <property type="entry name" value="Acyl_Trfase/lysoPLipase"/>
</dbReference>
<dbReference type="SUPFAM" id="SSF52151">
    <property type="entry name" value="FabD/lysophospholipase-like"/>
    <property type="match status" value="1"/>
</dbReference>
<reference evidence="1" key="1">
    <citation type="submission" date="2022-01" db="EMBL/GenBank/DDBJ databases">
        <title>Whole genome-based taxonomy of the Shewanellaceae.</title>
        <authorList>
            <person name="Martin-Rodriguez A.J."/>
        </authorList>
    </citation>
    <scope>NUCLEOTIDE SEQUENCE</scope>
    <source>
        <strain evidence="1">DSM 16422</strain>
    </source>
</reference>
<evidence type="ECO:0000313" key="1">
    <source>
        <dbReference type="EMBL" id="MCL1142278.1"/>
    </source>
</evidence>
<keyword evidence="1" id="KW-0378">Hydrolase</keyword>
<protein>
    <submittedName>
        <fullName evidence="1">Alpha/beta hydrolase</fullName>
    </submittedName>
</protein>
<comment type="caution">
    <text evidence="1">The sequence shown here is derived from an EMBL/GenBank/DDBJ whole genome shotgun (WGS) entry which is preliminary data.</text>
</comment>
<dbReference type="AlphaFoldDB" id="A0A9X2CGD3"/>
<keyword evidence="2" id="KW-1185">Reference proteome</keyword>
<name>A0A9X2CGD3_9GAMM</name>
<dbReference type="Proteomes" id="UP001139333">
    <property type="component" value="Unassembled WGS sequence"/>
</dbReference>
<dbReference type="RefSeq" id="WP_248995107.1">
    <property type="nucleotide sequence ID" value="NZ_JAKIKP010000003.1"/>
</dbReference>
<sequence length="351" mass="39799">MSALRIIAGETAYKQIESEGFRQQLFTQILAASGGPKWIGIAGLDKYLFGEFFKHREDPLYMLGASSGAWRLACLGQQNPLEAYDRLEHYYINQRYDTVPTREQVSEKVSYIVNGILGEQAGKDIIANPIFRNHIVACRAKHVNASQSKLGLAIGLALTAACNSMSRKSLHWHFERVMLSHQDAASPFGRLKDLPTKHKQLTENNIQQAMLATGSIPFVLAPVQQIHGLPEGKYYDGGITDYHFDLPLPIESGLTMYPHFYEHMSPGWFDKSLVWRKAKQNYHNALILAPSNGYIAKLPYSKLPDRTDFKQLDSDSRIQYWQKSVKQSQQLADELATIIDKGTIMEHMVRW</sequence>
<proteinExistence type="predicted"/>
<organism evidence="1 2">
    <name type="scientific">Shewanella gaetbuli</name>
    <dbReference type="NCBI Taxonomy" id="220752"/>
    <lineage>
        <taxon>Bacteria</taxon>
        <taxon>Pseudomonadati</taxon>
        <taxon>Pseudomonadota</taxon>
        <taxon>Gammaproteobacteria</taxon>
        <taxon>Alteromonadales</taxon>
        <taxon>Shewanellaceae</taxon>
        <taxon>Shewanella</taxon>
    </lineage>
</organism>
<dbReference type="GO" id="GO:0016787">
    <property type="term" value="F:hydrolase activity"/>
    <property type="evidence" value="ECO:0007669"/>
    <property type="project" value="UniProtKB-KW"/>
</dbReference>